<dbReference type="PROSITE" id="PS51257">
    <property type="entry name" value="PROKAR_LIPOPROTEIN"/>
    <property type="match status" value="1"/>
</dbReference>
<dbReference type="GO" id="GO:0005179">
    <property type="term" value="F:hormone activity"/>
    <property type="evidence" value="ECO:0007669"/>
    <property type="project" value="InterPro"/>
</dbReference>
<dbReference type="Proteomes" id="UP000053097">
    <property type="component" value="Unassembled WGS sequence"/>
</dbReference>
<comment type="subcellular location">
    <subcellularLocation>
        <location evidence="1">Secreted</location>
    </subcellularLocation>
</comment>
<reference evidence="6 8" key="1">
    <citation type="journal article" date="2014" name="Curr. Biol.">
        <title>The genome of the clonal raider ant Cerapachys biroi.</title>
        <authorList>
            <person name="Oxley P.R."/>
            <person name="Ji L."/>
            <person name="Fetter-Pruneda I."/>
            <person name="McKenzie S.K."/>
            <person name="Li C."/>
            <person name="Hu H."/>
            <person name="Zhang G."/>
            <person name="Kronauer D.J."/>
        </authorList>
    </citation>
    <scope>NUCLEOTIDE SEQUENCE [LARGE SCALE GENOMIC DNA]</scope>
</reference>
<dbReference type="PROSITE" id="PS50276">
    <property type="entry name" value="PANCREATIC_HORMONE_2"/>
    <property type="match status" value="1"/>
</dbReference>
<comment type="similarity">
    <text evidence="2">Belongs to the NPY family.</text>
</comment>
<sequence length="114" mass="13370">MRTEMSAARFLCCLLLIAIVGTVIACAEPESMARSTRPKVIANSEELKRYLDLVREYYSMTGTARFGKRNDPPISENTIWEIFRMILDNAQRQNEQRRRDRIRQNKEPVPFNDF</sequence>
<keyword evidence="5" id="KW-0732">Signal</keyword>
<feature type="chain" id="PRO_5036288931" description="Neuropeptide Y" evidence="5">
    <location>
        <begin position="26"/>
        <end position="114"/>
    </location>
</feature>
<evidence type="ECO:0000313" key="8">
    <source>
        <dbReference type="Proteomes" id="UP000053097"/>
    </source>
</evidence>
<dbReference type="AlphaFoldDB" id="A0A026VUH1"/>
<feature type="compositionally biased region" description="Basic and acidic residues" evidence="4">
    <location>
        <begin position="94"/>
        <end position="106"/>
    </location>
</feature>
<name>A0A026VUH1_OOCBI</name>
<evidence type="ECO:0000313" key="6">
    <source>
        <dbReference type="EMBL" id="EZA47126.1"/>
    </source>
</evidence>
<keyword evidence="8" id="KW-1185">Reference proteome</keyword>
<feature type="region of interest" description="Disordered" evidence="4">
    <location>
        <begin position="92"/>
        <end position="114"/>
    </location>
</feature>
<dbReference type="OrthoDB" id="9972427at2759"/>
<dbReference type="Proteomes" id="UP000279307">
    <property type="component" value="Chromosome 1"/>
</dbReference>
<evidence type="ECO:0008006" key="9">
    <source>
        <dbReference type="Google" id="ProtNLM"/>
    </source>
</evidence>
<evidence type="ECO:0000256" key="5">
    <source>
        <dbReference type="SAM" id="SignalP"/>
    </source>
</evidence>
<accession>A0A026VUH1</accession>
<evidence type="ECO:0000256" key="1">
    <source>
        <dbReference type="ARBA" id="ARBA00004613"/>
    </source>
</evidence>
<evidence type="ECO:0000256" key="3">
    <source>
        <dbReference type="ARBA" id="ARBA00022525"/>
    </source>
</evidence>
<reference evidence="7" key="2">
    <citation type="journal article" date="2018" name="Genome Res.">
        <title>The genomic architecture and molecular evolution of ant odorant receptors.</title>
        <authorList>
            <person name="McKenzie S.K."/>
            <person name="Kronauer D.J.C."/>
        </authorList>
    </citation>
    <scope>NUCLEOTIDE SEQUENCE [LARGE SCALE GENOMIC DNA]</scope>
    <source>
        <strain evidence="7">Clonal line C1</strain>
    </source>
</reference>
<protein>
    <recommendedName>
        <fullName evidence="9">Neuropeptide Y</fullName>
    </recommendedName>
</protein>
<organism evidence="6 8">
    <name type="scientific">Ooceraea biroi</name>
    <name type="common">Clonal raider ant</name>
    <name type="synonym">Cerapachys biroi</name>
    <dbReference type="NCBI Taxonomy" id="2015173"/>
    <lineage>
        <taxon>Eukaryota</taxon>
        <taxon>Metazoa</taxon>
        <taxon>Ecdysozoa</taxon>
        <taxon>Arthropoda</taxon>
        <taxon>Hexapoda</taxon>
        <taxon>Insecta</taxon>
        <taxon>Pterygota</taxon>
        <taxon>Neoptera</taxon>
        <taxon>Endopterygota</taxon>
        <taxon>Hymenoptera</taxon>
        <taxon>Apocrita</taxon>
        <taxon>Aculeata</taxon>
        <taxon>Formicoidea</taxon>
        <taxon>Formicidae</taxon>
        <taxon>Dorylinae</taxon>
        <taxon>Ooceraea</taxon>
    </lineage>
</organism>
<dbReference type="EMBL" id="QOIP01000001">
    <property type="protein sequence ID" value="RLU26611.1"/>
    <property type="molecule type" value="Genomic_DNA"/>
</dbReference>
<keyword evidence="3" id="KW-0964">Secreted</keyword>
<dbReference type="OMA" id="KHTSHVA"/>
<dbReference type="EMBL" id="KK107928">
    <property type="protein sequence ID" value="EZA47126.1"/>
    <property type="molecule type" value="Genomic_DNA"/>
</dbReference>
<evidence type="ECO:0000313" key="7">
    <source>
        <dbReference type="EMBL" id="RLU26611.1"/>
    </source>
</evidence>
<dbReference type="GO" id="GO:0005576">
    <property type="term" value="C:extracellular region"/>
    <property type="evidence" value="ECO:0007669"/>
    <property type="project" value="UniProtKB-SubCell"/>
</dbReference>
<feature type="signal peptide" evidence="5">
    <location>
        <begin position="1"/>
        <end position="25"/>
    </location>
</feature>
<dbReference type="Pfam" id="PF00159">
    <property type="entry name" value="Hormone_3"/>
    <property type="match status" value="1"/>
</dbReference>
<proteinExistence type="inferred from homology"/>
<evidence type="ECO:0000256" key="4">
    <source>
        <dbReference type="SAM" id="MobiDB-lite"/>
    </source>
</evidence>
<evidence type="ECO:0000256" key="2">
    <source>
        <dbReference type="ARBA" id="ARBA00010022"/>
    </source>
</evidence>
<reference evidence="7" key="3">
    <citation type="submission" date="2018-07" db="EMBL/GenBank/DDBJ databases">
        <authorList>
            <person name="Mckenzie S.K."/>
            <person name="Kronauer D.J.C."/>
        </authorList>
    </citation>
    <scope>NUCLEOTIDE SEQUENCE</scope>
    <source>
        <strain evidence="7">Clonal line C1</strain>
    </source>
</reference>
<dbReference type="InterPro" id="IPR001955">
    <property type="entry name" value="Pancreatic_hormone-like"/>
</dbReference>
<gene>
    <name evidence="7" type="ORF">DMN91_000407</name>
    <name evidence="6" type="ORF">X777_16591</name>
</gene>